<evidence type="ECO:0000256" key="7">
    <source>
        <dbReference type="SAM" id="MobiDB-lite"/>
    </source>
</evidence>
<dbReference type="InterPro" id="IPR044833">
    <property type="entry name" value="WDL5/6"/>
</dbReference>
<evidence type="ECO:0000256" key="3">
    <source>
        <dbReference type="ARBA" id="ARBA00022490"/>
    </source>
</evidence>
<dbReference type="GO" id="GO:0008017">
    <property type="term" value="F:microtubule binding"/>
    <property type="evidence" value="ECO:0007669"/>
    <property type="project" value="InterPro"/>
</dbReference>
<keyword evidence="10" id="KW-1185">Reference proteome</keyword>
<dbReference type="Proteomes" id="UP001428341">
    <property type="component" value="Unassembled WGS sequence"/>
</dbReference>
<dbReference type="PANTHER" id="PTHR31358">
    <property type="entry name" value="PROTEIN WVD2-LIKE 4"/>
    <property type="match status" value="1"/>
</dbReference>
<evidence type="ECO:0000256" key="1">
    <source>
        <dbReference type="ARBA" id="ARBA00004245"/>
    </source>
</evidence>
<accession>A0AAP0QI24</accession>
<feature type="compositionally biased region" description="Basic and acidic residues" evidence="7">
    <location>
        <begin position="431"/>
        <end position="440"/>
    </location>
</feature>
<name>A0AAP0QI24_9ROSI</name>
<dbReference type="Pfam" id="PF06886">
    <property type="entry name" value="TPX2"/>
    <property type="match status" value="1"/>
</dbReference>
<feature type="compositionally biased region" description="Low complexity" evidence="7">
    <location>
        <begin position="267"/>
        <end position="280"/>
    </location>
</feature>
<dbReference type="GO" id="GO:0005874">
    <property type="term" value="C:microtubule"/>
    <property type="evidence" value="ECO:0007669"/>
    <property type="project" value="UniProtKB-KW"/>
</dbReference>
<keyword evidence="4" id="KW-0493">Microtubule</keyword>
<evidence type="ECO:0000256" key="6">
    <source>
        <dbReference type="SAM" id="Coils"/>
    </source>
</evidence>
<dbReference type="AlphaFoldDB" id="A0AAP0QI24"/>
<feature type="domain" description="TPX2 C-terminal" evidence="8">
    <location>
        <begin position="284"/>
        <end position="358"/>
    </location>
</feature>
<organism evidence="9 10">
    <name type="scientific">Citrus x changshan-huyou</name>
    <dbReference type="NCBI Taxonomy" id="2935761"/>
    <lineage>
        <taxon>Eukaryota</taxon>
        <taxon>Viridiplantae</taxon>
        <taxon>Streptophyta</taxon>
        <taxon>Embryophyta</taxon>
        <taxon>Tracheophyta</taxon>
        <taxon>Spermatophyta</taxon>
        <taxon>Magnoliopsida</taxon>
        <taxon>eudicotyledons</taxon>
        <taxon>Gunneridae</taxon>
        <taxon>Pentapetalae</taxon>
        <taxon>rosids</taxon>
        <taxon>malvids</taxon>
        <taxon>Sapindales</taxon>
        <taxon>Rutaceae</taxon>
        <taxon>Aurantioideae</taxon>
        <taxon>Citrus</taxon>
    </lineage>
</organism>
<evidence type="ECO:0000256" key="4">
    <source>
        <dbReference type="ARBA" id="ARBA00022701"/>
    </source>
</evidence>
<feature type="region of interest" description="Disordered" evidence="7">
    <location>
        <begin position="341"/>
        <end position="477"/>
    </location>
</feature>
<feature type="compositionally biased region" description="Polar residues" evidence="7">
    <location>
        <begin position="392"/>
        <end position="417"/>
    </location>
</feature>
<evidence type="ECO:0000313" key="9">
    <source>
        <dbReference type="EMBL" id="KAK9194010.1"/>
    </source>
</evidence>
<dbReference type="EMBL" id="JBCGBO010000006">
    <property type="protein sequence ID" value="KAK9194010.1"/>
    <property type="molecule type" value="Genomic_DNA"/>
</dbReference>
<keyword evidence="5" id="KW-0206">Cytoskeleton</keyword>
<evidence type="ECO:0000259" key="8">
    <source>
        <dbReference type="Pfam" id="PF06886"/>
    </source>
</evidence>
<keyword evidence="3" id="KW-0963">Cytoplasm</keyword>
<keyword evidence="6" id="KW-0175">Coiled coil</keyword>
<comment type="similarity">
    <text evidence="2">Belongs to the TPX2 family.</text>
</comment>
<feature type="region of interest" description="Disordered" evidence="7">
    <location>
        <begin position="40"/>
        <end position="83"/>
    </location>
</feature>
<protein>
    <recommendedName>
        <fullName evidence="8">TPX2 C-terminal domain-containing protein</fullName>
    </recommendedName>
</protein>
<comment type="caution">
    <text evidence="9">The sequence shown here is derived from an EMBL/GenBank/DDBJ whole genome shotgun (WGS) entry which is preliminary data.</text>
</comment>
<dbReference type="PANTHER" id="PTHR31358:SF30">
    <property type="entry name" value="PROTEIN WVD2-LIKE 4"/>
    <property type="match status" value="1"/>
</dbReference>
<evidence type="ECO:0000256" key="5">
    <source>
        <dbReference type="ARBA" id="ARBA00023212"/>
    </source>
</evidence>
<feature type="coiled-coil region" evidence="6">
    <location>
        <begin position="299"/>
        <end position="334"/>
    </location>
</feature>
<proteinExistence type="inferred from homology"/>
<feature type="compositionally biased region" description="Basic and acidic residues" evidence="7">
    <location>
        <begin position="58"/>
        <end position="69"/>
    </location>
</feature>
<gene>
    <name evidence="9" type="ORF">WN944_004712</name>
</gene>
<dbReference type="InterPro" id="IPR027329">
    <property type="entry name" value="TPX2_C"/>
</dbReference>
<evidence type="ECO:0000256" key="2">
    <source>
        <dbReference type="ARBA" id="ARBA00005885"/>
    </source>
</evidence>
<sequence>MILQFQFQDSVFLYYKMEYENGITMEDKRNLSAKTHVGGSALEINKEKQNSDSGDEASNLKETSKHVAKAEGLSSSGKETEAAVNVSANKITKRLKESLTPDGVNSKSSKVAKDKAILKGSASFTRSQRPVLSQSLFFPSRGAHADALKKSIDVYPIKRDAKQALVNRVKGQGPSFNGTVNSVSRLNQPNRCASTGVETKEVKTNGVSVRPTTLASVSSIRKSAPVKSSSMNEAVNSPLPEVSQFMDQHSKSVTNALPNKEDDETRSTTSSATSRGRRSGVSGFNFRLEERAERRKEFFSKLEEKIHAKEVEKSNLQEKSKESQEAEIKQLRKSLTFKATPMPSFYKEPPPKVELKKIPTTRAVSPKFGRNKSSVVAKDSSFENGGSCHSPRLNQGPNNSMKGTQANGNKESATSKTPIKKSQPKLQSQDSIRRKTEGKPLKSKPKNAGAGNQNLEADGKPEETQNQSSALPECKDAVDLASEIHPAETDGPIMTMANPEIIPREVAVGG</sequence>
<feature type="region of interest" description="Disordered" evidence="7">
    <location>
        <begin position="254"/>
        <end position="280"/>
    </location>
</feature>
<comment type="subcellular location">
    <subcellularLocation>
        <location evidence="1">Cytoplasm</location>
        <location evidence="1">Cytoskeleton</location>
    </subcellularLocation>
</comment>
<reference evidence="9 10" key="1">
    <citation type="submission" date="2024-05" db="EMBL/GenBank/DDBJ databases">
        <title>Haplotype-resolved chromosome-level genome assembly of Huyou (Citrus changshanensis).</title>
        <authorList>
            <person name="Miao C."/>
            <person name="Chen W."/>
            <person name="Wu Y."/>
            <person name="Wang L."/>
            <person name="Zhao S."/>
            <person name="Grierson D."/>
            <person name="Xu C."/>
            <person name="Chen K."/>
        </authorList>
    </citation>
    <scope>NUCLEOTIDE SEQUENCE [LARGE SCALE GENOMIC DNA]</scope>
    <source>
        <strain evidence="9">01-14</strain>
        <tissue evidence="9">Leaf</tissue>
    </source>
</reference>
<evidence type="ECO:0000313" key="10">
    <source>
        <dbReference type="Proteomes" id="UP001428341"/>
    </source>
</evidence>